<keyword evidence="1" id="KW-0472">Membrane</keyword>
<feature type="transmembrane region" description="Helical" evidence="1">
    <location>
        <begin position="55"/>
        <end position="74"/>
    </location>
</feature>
<dbReference type="GO" id="GO:0016747">
    <property type="term" value="F:acyltransferase activity, transferring groups other than amino-acyl groups"/>
    <property type="evidence" value="ECO:0007669"/>
    <property type="project" value="InterPro"/>
</dbReference>
<proteinExistence type="predicted"/>
<dbReference type="InterPro" id="IPR002656">
    <property type="entry name" value="Acyl_transf_3_dom"/>
</dbReference>
<dbReference type="PANTHER" id="PTHR23028">
    <property type="entry name" value="ACETYLTRANSFERASE"/>
    <property type="match status" value="1"/>
</dbReference>
<feature type="transmembrane region" description="Helical" evidence="1">
    <location>
        <begin position="206"/>
        <end position="223"/>
    </location>
</feature>
<evidence type="ECO:0000256" key="1">
    <source>
        <dbReference type="SAM" id="Phobius"/>
    </source>
</evidence>
<evidence type="ECO:0000313" key="4">
    <source>
        <dbReference type="Proteomes" id="UP000534294"/>
    </source>
</evidence>
<dbReference type="Pfam" id="PF01757">
    <property type="entry name" value="Acyl_transf_3"/>
    <property type="match status" value="1"/>
</dbReference>
<evidence type="ECO:0000313" key="3">
    <source>
        <dbReference type="EMBL" id="MBB5038520.1"/>
    </source>
</evidence>
<feature type="transmembrane region" description="Helical" evidence="1">
    <location>
        <begin position="302"/>
        <end position="320"/>
    </location>
</feature>
<accession>A0A7W7YM62</accession>
<dbReference type="EMBL" id="JACHIF010000005">
    <property type="protein sequence ID" value="MBB5038520.1"/>
    <property type="molecule type" value="Genomic_DNA"/>
</dbReference>
<dbReference type="GO" id="GO:0000271">
    <property type="term" value="P:polysaccharide biosynthetic process"/>
    <property type="evidence" value="ECO:0007669"/>
    <property type="project" value="TreeGrafter"/>
</dbReference>
<reference evidence="3 4" key="1">
    <citation type="submission" date="2020-08" db="EMBL/GenBank/DDBJ databases">
        <title>Genomic Encyclopedia of Type Strains, Phase IV (KMG-IV): sequencing the most valuable type-strain genomes for metagenomic binning, comparative biology and taxonomic classification.</title>
        <authorList>
            <person name="Goeker M."/>
        </authorList>
    </citation>
    <scope>NUCLEOTIDE SEQUENCE [LARGE SCALE GENOMIC DNA]</scope>
    <source>
        <strain evidence="3 4">DSM 12251</strain>
    </source>
</reference>
<gene>
    <name evidence="3" type="ORF">HNQ64_002783</name>
</gene>
<protein>
    <submittedName>
        <fullName evidence="3">Peptidoglycan/LPS O-acetylase OafA/YrhL</fullName>
    </submittedName>
</protein>
<dbReference type="RefSeq" id="WP_184209430.1">
    <property type="nucleotide sequence ID" value="NZ_JACHIF010000005.1"/>
</dbReference>
<feature type="transmembrane region" description="Helical" evidence="1">
    <location>
        <begin position="140"/>
        <end position="163"/>
    </location>
</feature>
<keyword evidence="1" id="KW-0812">Transmembrane</keyword>
<feature type="transmembrane region" description="Helical" evidence="1">
    <location>
        <begin position="264"/>
        <end position="282"/>
    </location>
</feature>
<evidence type="ECO:0000259" key="2">
    <source>
        <dbReference type="Pfam" id="PF01757"/>
    </source>
</evidence>
<dbReference type="InterPro" id="IPR050879">
    <property type="entry name" value="Acyltransferase_3"/>
</dbReference>
<dbReference type="AlphaFoldDB" id="A0A7W7YM62"/>
<keyword evidence="4" id="KW-1185">Reference proteome</keyword>
<dbReference type="GO" id="GO:0016020">
    <property type="term" value="C:membrane"/>
    <property type="evidence" value="ECO:0007669"/>
    <property type="project" value="TreeGrafter"/>
</dbReference>
<dbReference type="PANTHER" id="PTHR23028:SF131">
    <property type="entry name" value="BLR2367 PROTEIN"/>
    <property type="match status" value="1"/>
</dbReference>
<comment type="caution">
    <text evidence="3">The sequence shown here is derived from an EMBL/GenBank/DDBJ whole genome shotgun (WGS) entry which is preliminary data.</text>
</comment>
<feature type="transmembrane region" description="Helical" evidence="1">
    <location>
        <begin position="235"/>
        <end position="252"/>
    </location>
</feature>
<dbReference type="Proteomes" id="UP000534294">
    <property type="component" value="Unassembled WGS sequence"/>
</dbReference>
<keyword evidence="1" id="KW-1133">Transmembrane helix</keyword>
<organism evidence="3 4">
    <name type="scientific">Prosthecobacter dejongeii</name>
    <dbReference type="NCBI Taxonomy" id="48465"/>
    <lineage>
        <taxon>Bacteria</taxon>
        <taxon>Pseudomonadati</taxon>
        <taxon>Verrucomicrobiota</taxon>
        <taxon>Verrucomicrobiia</taxon>
        <taxon>Verrucomicrobiales</taxon>
        <taxon>Verrucomicrobiaceae</taxon>
        <taxon>Prosthecobacter</taxon>
    </lineage>
</organism>
<sequence length="374" mass="42498">MSGEKESEKSIGAPHRLGALDALRLIAAWVVFREHFYVIFEVHSEKGEYFGLLDAKGAVTLFFVLSGYVLSISLRRSLPSFRTYWNFGLRRVFRIYPLYWVALAMTFAVLVFAYQREGLGYLSDMPATFLDSPGLQVKQWLLQTTLVAPGMLSYFALPTVWTLMVEAKIAMIFPWLFWLMTRLNGWAATALLAGFVLGSAWLHDHVIGTASFLGQFALGIMLYRIPGDFWKKLNGFAWCVLLAISLFLYRAMSLRYFFAEMETSLYLCAFGSTGFIAAALHWPVLRSGLERLQKMLRYDISYGIYILHYPILMALRWLWLDGFLPVSALWLFLISAALTILLAYILHRFVEIPCIQLGRRLTQVGSPPLGSAAS</sequence>
<feature type="transmembrane region" description="Helical" evidence="1">
    <location>
        <begin position="326"/>
        <end position="346"/>
    </location>
</feature>
<feature type="domain" description="Acyltransferase 3" evidence="2">
    <location>
        <begin position="19"/>
        <end position="347"/>
    </location>
</feature>
<name>A0A7W7YM62_9BACT</name>
<feature type="transmembrane region" description="Helical" evidence="1">
    <location>
        <begin position="175"/>
        <end position="200"/>
    </location>
</feature>
<feature type="transmembrane region" description="Helical" evidence="1">
    <location>
        <begin position="95"/>
        <end position="115"/>
    </location>
</feature>